<evidence type="ECO:0000256" key="1">
    <source>
        <dbReference type="ARBA" id="ARBA00004418"/>
    </source>
</evidence>
<name>A0A7D7QAB0_9NOSO</name>
<keyword evidence="6" id="KW-1185">Reference proteome</keyword>
<dbReference type="PANTHER" id="PTHR30024:SF47">
    <property type="entry name" value="TAURINE-BINDING PERIPLASMIC PROTEIN"/>
    <property type="match status" value="1"/>
</dbReference>
<comment type="subcellular location">
    <subcellularLocation>
        <location evidence="1">Periplasm</location>
    </subcellularLocation>
</comment>
<comment type="similarity">
    <text evidence="2">Belongs to the bacterial solute-binding protein SsuA/TauA family.</text>
</comment>
<evidence type="ECO:0000313" key="6">
    <source>
        <dbReference type="Proteomes" id="UP000514713"/>
    </source>
</evidence>
<dbReference type="SUPFAM" id="SSF53850">
    <property type="entry name" value="Periplasmic binding protein-like II"/>
    <property type="match status" value="1"/>
</dbReference>
<dbReference type="PANTHER" id="PTHR30024">
    <property type="entry name" value="ALIPHATIC SULFONATES-BINDING PROTEIN-RELATED"/>
    <property type="match status" value="1"/>
</dbReference>
<dbReference type="Pfam" id="PF09084">
    <property type="entry name" value="NMT1"/>
    <property type="match status" value="1"/>
</dbReference>
<sequence>MFKLLRYVSIFLIVVCLLFACHAWTPTELKRPPLKIPFGYFVGEYPGIIAQEKGFFKAQGVDVELIHKRYIQLEQANFSAGKYDGISLALGSFIILSATNPDMQGVIVIDESTGADVIVTQPKIKTITDLKGKKLGANLGGFSEVFVTEMLKTANLTSDDVNLVKLEASEIPQRLKNNTIQAGHTWEPHLFEAMKLGGHILFTSKKTPGLILDLIIFRGETIRDRPEDIRAFVRGWLQAASYWKANVQEGNAIISKALKIPSNTISLEGVNLTDLSENQKLFQSSNPNSIYKTAKIYADFFIRSGNMNRIPELKNLFNSSFLNPPS</sequence>
<evidence type="ECO:0000256" key="2">
    <source>
        <dbReference type="ARBA" id="ARBA00010742"/>
    </source>
</evidence>
<dbReference type="Gene3D" id="3.40.190.10">
    <property type="entry name" value="Periplasmic binding protein-like II"/>
    <property type="match status" value="2"/>
</dbReference>
<reference evidence="6" key="1">
    <citation type="submission" date="2020-06" db="EMBL/GenBank/DDBJ databases">
        <title>Nostoc edaphicum CCNP1411 genome.</title>
        <authorList>
            <person name="Fidor A."/>
            <person name="Grabski M."/>
            <person name="Gawor J."/>
            <person name="Gromadka R."/>
            <person name="Wegrzyn G."/>
            <person name="Mazur-Marzec H."/>
        </authorList>
    </citation>
    <scope>NUCLEOTIDE SEQUENCE [LARGE SCALE GENOMIC DNA]</scope>
    <source>
        <strain evidence="6">CCNP1411</strain>
    </source>
</reference>
<dbReference type="RefSeq" id="WP_181927529.1">
    <property type="nucleotide sequence ID" value="NZ_CP054698.1"/>
</dbReference>
<protein>
    <submittedName>
        <fullName evidence="5">ABC transporter substrate-binding protein</fullName>
    </submittedName>
</protein>
<dbReference type="KEGG" id="ned:HUN01_19160"/>
<proteinExistence type="inferred from homology"/>
<dbReference type="PROSITE" id="PS51257">
    <property type="entry name" value="PROKAR_LIPOPROTEIN"/>
    <property type="match status" value="1"/>
</dbReference>
<evidence type="ECO:0000313" key="5">
    <source>
        <dbReference type="EMBL" id="QMS89595.1"/>
    </source>
</evidence>
<dbReference type="Proteomes" id="UP000514713">
    <property type="component" value="Chromosome"/>
</dbReference>
<dbReference type="EMBL" id="CP054698">
    <property type="protein sequence ID" value="QMS89595.1"/>
    <property type="molecule type" value="Genomic_DNA"/>
</dbReference>
<feature type="domain" description="SsuA/THI5-like" evidence="4">
    <location>
        <begin position="48"/>
        <end position="246"/>
    </location>
</feature>
<dbReference type="GO" id="GO:0042597">
    <property type="term" value="C:periplasmic space"/>
    <property type="evidence" value="ECO:0007669"/>
    <property type="project" value="UniProtKB-SubCell"/>
</dbReference>
<evidence type="ECO:0000256" key="3">
    <source>
        <dbReference type="ARBA" id="ARBA00022729"/>
    </source>
</evidence>
<dbReference type="InterPro" id="IPR015168">
    <property type="entry name" value="SsuA/THI5"/>
</dbReference>
<evidence type="ECO:0000259" key="4">
    <source>
        <dbReference type="Pfam" id="PF09084"/>
    </source>
</evidence>
<dbReference type="AlphaFoldDB" id="A0A7D7QAB0"/>
<keyword evidence="3" id="KW-0732">Signal</keyword>
<accession>A0A7D7QAB0</accession>
<organism evidence="5 6">
    <name type="scientific">Nostoc edaphicum CCNP1411</name>
    <dbReference type="NCBI Taxonomy" id="1472755"/>
    <lineage>
        <taxon>Bacteria</taxon>
        <taxon>Bacillati</taxon>
        <taxon>Cyanobacteriota</taxon>
        <taxon>Cyanophyceae</taxon>
        <taxon>Nostocales</taxon>
        <taxon>Nostocaceae</taxon>
        <taxon>Nostoc</taxon>
    </lineage>
</organism>
<gene>
    <name evidence="5" type="ORF">HUN01_19160</name>
</gene>